<reference evidence="1" key="1">
    <citation type="submission" date="2015-06" db="EMBL/GenBank/DDBJ databases">
        <title>The Genome Sequence of None.</title>
        <authorList>
            <consortium name="The Broad Institute Genomics Platform"/>
            <consortium name="The Broad Institute Genome Sequencing Center for Infectious Disease"/>
            <person name="Earl A.M."/>
            <person name="Onderdonk A.B."/>
            <person name="Kirby J."/>
            <person name="Ferraro M.J."/>
            <person name="Huang S."/>
            <person name="Spencer M."/>
            <person name="Fodor A."/>
            <person name="Hooper D."/>
            <person name="Dekker J."/>
            <person name="O'Brien T."/>
            <person name="Quan V."/>
            <person name="Gombosev A."/>
            <person name="Delaney M."/>
            <person name="DuBois A."/>
            <person name="Ernst C."/>
            <person name="Kim D.S."/>
            <person name="Rossman W."/>
            <person name="Gohs F."/>
            <person name="Petruso H."/>
            <person name="Nozar T."/>
            <person name="Mougeot F."/>
            <person name="Manson-McGuire A."/>
            <person name="Young S."/>
            <person name="Abouelleil A."/>
            <person name="Cao P."/>
            <person name="Chapman S.B."/>
            <person name="Griggs A."/>
            <person name="Priest M."/>
            <person name="Shea T."/>
            <person name="Wortman I."/>
            <person name="Wortman J.R."/>
            <person name="Nusbaum C."/>
            <person name="Birren B."/>
        </authorList>
    </citation>
    <scope>NUCLEOTIDE SEQUENCE</scope>
    <source>
        <strain evidence="1">BIDMC90</strain>
    </source>
</reference>
<name>A0ABF7PJB4_KLEPN</name>
<comment type="caution">
    <text evidence="1">The sequence shown here is derived from an EMBL/GenBank/DDBJ whole genome shotgun (WGS) entry which is preliminary data.</text>
</comment>
<dbReference type="EMBL" id="LFBC01000006">
    <property type="protein sequence ID" value="KMI38912.1"/>
    <property type="molecule type" value="Genomic_DNA"/>
</dbReference>
<gene>
    <name evidence="1" type="ORF">SM87_01158</name>
</gene>
<organism evidence="1">
    <name type="scientific">Klebsiella pneumoniae</name>
    <dbReference type="NCBI Taxonomy" id="573"/>
    <lineage>
        <taxon>Bacteria</taxon>
        <taxon>Pseudomonadati</taxon>
        <taxon>Pseudomonadota</taxon>
        <taxon>Gammaproteobacteria</taxon>
        <taxon>Enterobacterales</taxon>
        <taxon>Enterobacteriaceae</taxon>
        <taxon>Klebsiella/Raoultella group</taxon>
        <taxon>Klebsiella</taxon>
        <taxon>Klebsiella pneumoniae complex</taxon>
    </lineage>
</organism>
<sequence length="116" mass="13466">MFIENKPDEIELLSFFESEPVSFERDNISFLYTAKNKCGLSVDFSFSVVEGWIQYTVRLHENEILHNSIDGVSSFSIRNDNLGDYIYAEILTKELINKVEIRIRPDIKIKSSSVIR</sequence>
<dbReference type="CDD" id="cd20698">
    <property type="entry name" value="CdiI_Kp-like"/>
    <property type="match status" value="1"/>
</dbReference>
<dbReference type="AlphaFoldDB" id="A0ABF7PJB4"/>
<protein>
    <submittedName>
        <fullName evidence="1">Uncharacterized protein</fullName>
    </submittedName>
</protein>
<accession>A0ABF7PJB4</accession>
<evidence type="ECO:0000313" key="1">
    <source>
        <dbReference type="EMBL" id="KMI38912.1"/>
    </source>
</evidence>
<proteinExistence type="predicted"/>